<dbReference type="InParanoid" id="G8ZYZ5"/>
<dbReference type="HOGENOM" id="CLU_010194_5_1_1"/>
<organism evidence="4 5">
    <name type="scientific">Torulaspora delbrueckii</name>
    <name type="common">Yeast</name>
    <name type="synonym">Candida colliculosa</name>
    <dbReference type="NCBI Taxonomy" id="4950"/>
    <lineage>
        <taxon>Eukaryota</taxon>
        <taxon>Fungi</taxon>
        <taxon>Dikarya</taxon>
        <taxon>Ascomycota</taxon>
        <taxon>Saccharomycotina</taxon>
        <taxon>Saccharomycetes</taxon>
        <taxon>Saccharomycetales</taxon>
        <taxon>Saccharomycetaceae</taxon>
        <taxon>Torulaspora</taxon>
    </lineage>
</organism>
<comment type="similarity">
    <text evidence="1 3">Belongs to the short-chain dehydrogenases/reductases (SDR) family.</text>
</comment>
<dbReference type="Pfam" id="PF00106">
    <property type="entry name" value="adh_short"/>
    <property type="match status" value="1"/>
</dbReference>
<keyword evidence="5" id="KW-1185">Reference proteome</keyword>
<evidence type="ECO:0000313" key="5">
    <source>
        <dbReference type="Proteomes" id="UP000005627"/>
    </source>
</evidence>
<dbReference type="PRINTS" id="PR00081">
    <property type="entry name" value="GDHRDH"/>
</dbReference>
<keyword evidence="2" id="KW-0560">Oxidoreductase</keyword>
<reference evidence="4 5" key="1">
    <citation type="journal article" date="2011" name="Proc. Natl. Acad. Sci. U.S.A.">
        <title>Evolutionary erosion of yeast sex chromosomes by mating-type switching accidents.</title>
        <authorList>
            <person name="Gordon J.L."/>
            <person name="Armisen D."/>
            <person name="Proux-Wera E."/>
            <person name="Oheigeartaigh S.S."/>
            <person name="Byrne K.P."/>
            <person name="Wolfe K.H."/>
        </authorList>
    </citation>
    <scope>NUCLEOTIDE SEQUENCE [LARGE SCALE GENOMIC DNA]</scope>
    <source>
        <strain evidence="5">ATCC 10662 / CBS 1146 / NBRC 0425 / NCYC 2629 / NRRL Y-866</strain>
    </source>
</reference>
<dbReference type="PRINTS" id="PR00080">
    <property type="entry name" value="SDRFAMILY"/>
</dbReference>
<evidence type="ECO:0000256" key="1">
    <source>
        <dbReference type="ARBA" id="ARBA00006484"/>
    </source>
</evidence>
<dbReference type="InterPro" id="IPR002347">
    <property type="entry name" value="SDR_fam"/>
</dbReference>
<name>G8ZYZ5_TORDE</name>
<dbReference type="GeneID" id="11504836"/>
<evidence type="ECO:0000256" key="3">
    <source>
        <dbReference type="RuleBase" id="RU000363"/>
    </source>
</evidence>
<evidence type="ECO:0000256" key="2">
    <source>
        <dbReference type="ARBA" id="ARBA00023002"/>
    </source>
</evidence>
<gene>
    <name evidence="4" type="primary">TDEL0G02530</name>
    <name evidence="4" type="ORF">TDEL_0G02530</name>
</gene>
<evidence type="ECO:0000313" key="4">
    <source>
        <dbReference type="EMBL" id="CCE93620.1"/>
    </source>
</evidence>
<dbReference type="Proteomes" id="UP000005627">
    <property type="component" value="Chromosome 7"/>
</dbReference>
<dbReference type="KEGG" id="tdl:TDEL_0G02530"/>
<dbReference type="RefSeq" id="XP_003682831.1">
    <property type="nucleotide sequence ID" value="XM_003682783.1"/>
</dbReference>
<dbReference type="InterPro" id="IPR036291">
    <property type="entry name" value="NAD(P)-bd_dom_sf"/>
</dbReference>
<protein>
    <submittedName>
        <fullName evidence="4">Uncharacterized protein</fullName>
    </submittedName>
</protein>
<dbReference type="eggNOG" id="KOG1201">
    <property type="taxonomic scope" value="Eukaryota"/>
</dbReference>
<sequence length="296" mass="32896">MKLSSLGRGASFSEHASPFSRYITDLRFWTTPENSPFAAGTIAIVTGGSRGLGLELVHQLVLQKVKIIIIDVIPPTARFSDSDRVLYYYCDITDYETVKSLQKLIKKEHGIVTMLFNNAGITRIDSLQNTPDNEIKKIIDVNFIAAYIMINIFLPDMLEIGHGYIINIASVLGEITPARLTSYGASKGGLIAVHKSLTKNLCKRKKGSGTIRTLLVCPGKINTSMFAKVKTPSKFLAPDIDPRKLAYHIVTAISCNMTSTLRFPYYANIVPFFKQLNWPYIRALKKSSGMDRVTVV</sequence>
<dbReference type="FunCoup" id="G8ZYZ5">
    <property type="interactions" value="554"/>
</dbReference>
<dbReference type="EMBL" id="HE616748">
    <property type="protein sequence ID" value="CCE93620.1"/>
    <property type="molecule type" value="Genomic_DNA"/>
</dbReference>
<dbReference type="AlphaFoldDB" id="G8ZYZ5"/>
<dbReference type="Gene3D" id="3.40.50.720">
    <property type="entry name" value="NAD(P)-binding Rossmann-like Domain"/>
    <property type="match status" value="1"/>
</dbReference>
<dbReference type="STRING" id="1076872.G8ZYZ5"/>
<dbReference type="SUPFAM" id="SSF51735">
    <property type="entry name" value="NAD(P)-binding Rossmann-fold domains"/>
    <property type="match status" value="1"/>
</dbReference>
<proteinExistence type="inferred from homology"/>
<dbReference type="PANTHER" id="PTHR24322">
    <property type="entry name" value="PKSB"/>
    <property type="match status" value="1"/>
</dbReference>
<dbReference type="PANTHER" id="PTHR24322:SF736">
    <property type="entry name" value="RETINOL DEHYDROGENASE 10"/>
    <property type="match status" value="1"/>
</dbReference>
<dbReference type="GO" id="GO:0016616">
    <property type="term" value="F:oxidoreductase activity, acting on the CH-OH group of donors, NAD or NADP as acceptor"/>
    <property type="evidence" value="ECO:0007669"/>
    <property type="project" value="TreeGrafter"/>
</dbReference>
<accession>G8ZYZ5</accession>
<dbReference type="OrthoDB" id="10253736at2759"/>